<dbReference type="EMBL" id="VSRR010011976">
    <property type="protein sequence ID" value="MPC53913.1"/>
    <property type="molecule type" value="Genomic_DNA"/>
</dbReference>
<keyword evidence="3" id="KW-1185">Reference proteome</keyword>
<sequence length="108" mass="11312">MNAGKPSSGGAAADGCWCWVAGGWRQVDGWTDGCMGGARSYVDLFWVAAVVVVAERGLNLLLQLYQGCWWLAGWGGCAGGAGGESGAVRETEIEHNNSARRESGTGRF</sequence>
<protein>
    <submittedName>
        <fullName evidence="2">Uncharacterized protein</fullName>
    </submittedName>
</protein>
<feature type="region of interest" description="Disordered" evidence="1">
    <location>
        <begin position="89"/>
        <end position="108"/>
    </location>
</feature>
<organism evidence="2 3">
    <name type="scientific">Portunus trituberculatus</name>
    <name type="common">Swimming crab</name>
    <name type="synonym">Neptunus trituberculatus</name>
    <dbReference type="NCBI Taxonomy" id="210409"/>
    <lineage>
        <taxon>Eukaryota</taxon>
        <taxon>Metazoa</taxon>
        <taxon>Ecdysozoa</taxon>
        <taxon>Arthropoda</taxon>
        <taxon>Crustacea</taxon>
        <taxon>Multicrustacea</taxon>
        <taxon>Malacostraca</taxon>
        <taxon>Eumalacostraca</taxon>
        <taxon>Eucarida</taxon>
        <taxon>Decapoda</taxon>
        <taxon>Pleocyemata</taxon>
        <taxon>Brachyura</taxon>
        <taxon>Eubrachyura</taxon>
        <taxon>Portunoidea</taxon>
        <taxon>Portunidae</taxon>
        <taxon>Portuninae</taxon>
        <taxon>Portunus</taxon>
    </lineage>
</organism>
<dbReference type="AlphaFoldDB" id="A0A5B7G9I7"/>
<name>A0A5B7G9I7_PORTR</name>
<gene>
    <name evidence="2" type="ORF">E2C01_047816</name>
</gene>
<dbReference type="Proteomes" id="UP000324222">
    <property type="component" value="Unassembled WGS sequence"/>
</dbReference>
<evidence type="ECO:0000313" key="2">
    <source>
        <dbReference type="EMBL" id="MPC53913.1"/>
    </source>
</evidence>
<reference evidence="2 3" key="1">
    <citation type="submission" date="2019-05" db="EMBL/GenBank/DDBJ databases">
        <title>Another draft genome of Portunus trituberculatus and its Hox gene families provides insights of decapod evolution.</title>
        <authorList>
            <person name="Jeong J.-H."/>
            <person name="Song I."/>
            <person name="Kim S."/>
            <person name="Choi T."/>
            <person name="Kim D."/>
            <person name="Ryu S."/>
            <person name="Kim W."/>
        </authorList>
    </citation>
    <scope>NUCLEOTIDE SEQUENCE [LARGE SCALE GENOMIC DNA]</scope>
    <source>
        <tissue evidence="2">Muscle</tissue>
    </source>
</reference>
<accession>A0A5B7G9I7</accession>
<evidence type="ECO:0000313" key="3">
    <source>
        <dbReference type="Proteomes" id="UP000324222"/>
    </source>
</evidence>
<comment type="caution">
    <text evidence="2">The sequence shown here is derived from an EMBL/GenBank/DDBJ whole genome shotgun (WGS) entry which is preliminary data.</text>
</comment>
<evidence type="ECO:0000256" key="1">
    <source>
        <dbReference type="SAM" id="MobiDB-lite"/>
    </source>
</evidence>
<proteinExistence type="predicted"/>